<feature type="region of interest" description="Disordered" evidence="5">
    <location>
        <begin position="292"/>
        <end position="313"/>
    </location>
</feature>
<dbReference type="CDD" id="cd23767">
    <property type="entry name" value="IQCD"/>
    <property type="match status" value="1"/>
</dbReference>
<dbReference type="Gene3D" id="1.20.5.190">
    <property type="match status" value="1"/>
</dbReference>
<dbReference type="GO" id="GO:0005516">
    <property type="term" value="F:calmodulin binding"/>
    <property type="evidence" value="ECO:0007669"/>
    <property type="project" value="UniProtKB-KW"/>
</dbReference>
<evidence type="ECO:0000313" key="8">
    <source>
        <dbReference type="Proteomes" id="UP000264353"/>
    </source>
</evidence>
<comment type="function">
    <text evidence="4">May be involved in cooperative interactions with calmodulins or calmodulin-like proteins. Recruits calmodulin proteins to microtubules, thus being a potential scaffold in cellular signaling and trafficking. May associate with nucleic acids and regulate gene expression at the transcriptional or post-transcriptional level.</text>
</comment>
<dbReference type="SUPFAM" id="SSF52540">
    <property type="entry name" value="P-loop containing nucleoside triphosphate hydrolases"/>
    <property type="match status" value="1"/>
</dbReference>
<evidence type="ECO:0000256" key="4">
    <source>
        <dbReference type="ARBA" id="ARBA00045534"/>
    </source>
</evidence>
<dbReference type="Proteomes" id="UP000264353">
    <property type="component" value="Chromosome A6"/>
</dbReference>
<keyword evidence="1" id="KW-0112">Calmodulin-binding</keyword>
<protein>
    <recommendedName>
        <fullName evidence="6">DUF4005 domain-containing protein</fullName>
    </recommendedName>
</protein>
<dbReference type="EMBL" id="CM010633">
    <property type="protein sequence ID" value="RID58300.1"/>
    <property type="molecule type" value="Genomic_DNA"/>
</dbReference>
<feature type="compositionally biased region" description="Polar residues" evidence="5">
    <location>
        <begin position="297"/>
        <end position="307"/>
    </location>
</feature>
<gene>
    <name evidence="7" type="ORF">BRARA_F01606</name>
</gene>
<dbReference type="PROSITE" id="PS50096">
    <property type="entry name" value="IQ"/>
    <property type="match status" value="2"/>
</dbReference>
<accession>A0A397Z4R6</accession>
<evidence type="ECO:0000256" key="1">
    <source>
        <dbReference type="ARBA" id="ARBA00022860"/>
    </source>
</evidence>
<evidence type="ECO:0000259" key="6">
    <source>
        <dbReference type="Pfam" id="PF13178"/>
    </source>
</evidence>
<dbReference type="Pfam" id="PF00612">
    <property type="entry name" value="IQ"/>
    <property type="match status" value="2"/>
</dbReference>
<dbReference type="PANTHER" id="PTHR32295:SF122">
    <property type="entry name" value="PROTEIN IQ-DOMAIN 15"/>
    <property type="match status" value="1"/>
</dbReference>
<proteinExistence type="inferred from homology"/>
<comment type="similarity">
    <text evidence="2">Belongs to the IQD family.</text>
</comment>
<evidence type="ECO:0000313" key="7">
    <source>
        <dbReference type="EMBL" id="RID58300.1"/>
    </source>
</evidence>
<name>A0A397Z4R6_BRACM</name>
<dbReference type="AlphaFoldDB" id="A0A397Z4R6"/>
<evidence type="ECO:0000256" key="5">
    <source>
        <dbReference type="SAM" id="MobiDB-lite"/>
    </source>
</evidence>
<dbReference type="PANTHER" id="PTHR32295">
    <property type="entry name" value="IQ-DOMAIN 5-RELATED"/>
    <property type="match status" value="1"/>
</dbReference>
<feature type="region of interest" description="Disordered" evidence="5">
    <location>
        <begin position="20"/>
        <end position="53"/>
    </location>
</feature>
<sequence>MGKNGGSSWLTAVKNVFRSPEKKCPRRRERQQDNGLVQEDEEEQQQQTKRGKRRWLFKKASSDSCARDVGINIKNAVNTNSASVDAIAVDETEKKASPTAKEAVFFCRTSVYLKRHLAAILIQTAYRGCLARKAFKALKGVVLLQALVRGHNVRRRASITLLRVQALVRVQARVLDHRKKLTASPGDGTTLSRAFSKQMWRTTAREAHSESELEDKRPSRLNRFGYQEIGRRLSTDQTIVEPVKIVEIDTYNTYSHNQQLNDRTPRGNSRGTRQGHSIPNYMSTTASTVARFRPQSAPRQRSNQTGLDDNEPRLQLVRKRLSFHKDIPQSHGYFWYDKKTDDHDLRGCSALN</sequence>
<evidence type="ECO:0000256" key="2">
    <source>
        <dbReference type="ARBA" id="ARBA00024341"/>
    </source>
</evidence>
<dbReference type="Pfam" id="PF13178">
    <property type="entry name" value="DUF4005"/>
    <property type="match status" value="1"/>
</dbReference>
<dbReference type="InterPro" id="IPR000048">
    <property type="entry name" value="IQ_motif_EF-hand-BS"/>
</dbReference>
<dbReference type="InterPro" id="IPR027417">
    <property type="entry name" value="P-loop_NTPase"/>
</dbReference>
<organism evidence="7 8">
    <name type="scientific">Brassica campestris</name>
    <name type="common">Field mustard</name>
    <dbReference type="NCBI Taxonomy" id="3711"/>
    <lineage>
        <taxon>Eukaryota</taxon>
        <taxon>Viridiplantae</taxon>
        <taxon>Streptophyta</taxon>
        <taxon>Embryophyta</taxon>
        <taxon>Tracheophyta</taxon>
        <taxon>Spermatophyta</taxon>
        <taxon>Magnoliopsida</taxon>
        <taxon>eudicotyledons</taxon>
        <taxon>Gunneridae</taxon>
        <taxon>Pentapetalae</taxon>
        <taxon>rosids</taxon>
        <taxon>malvids</taxon>
        <taxon>Brassicales</taxon>
        <taxon>Brassicaceae</taxon>
        <taxon>Brassiceae</taxon>
        <taxon>Brassica</taxon>
    </lineage>
</organism>
<dbReference type="InterPro" id="IPR025064">
    <property type="entry name" value="DUF4005"/>
</dbReference>
<reference evidence="7 8" key="1">
    <citation type="submission" date="2018-06" db="EMBL/GenBank/DDBJ databases">
        <title>WGS assembly of Brassica rapa FPsc.</title>
        <authorList>
            <person name="Bowman J."/>
            <person name="Kohchi T."/>
            <person name="Yamato K."/>
            <person name="Jenkins J."/>
            <person name="Shu S."/>
            <person name="Ishizaki K."/>
            <person name="Yamaoka S."/>
            <person name="Nishihama R."/>
            <person name="Nakamura Y."/>
            <person name="Berger F."/>
            <person name="Adam C."/>
            <person name="Aki S."/>
            <person name="Althoff F."/>
            <person name="Araki T."/>
            <person name="Arteaga-Vazquez M."/>
            <person name="Balasubrmanian S."/>
            <person name="Bauer D."/>
            <person name="Boehm C."/>
            <person name="Briginshaw L."/>
            <person name="Caballero-Perez J."/>
            <person name="Catarino B."/>
            <person name="Chen F."/>
            <person name="Chiyoda S."/>
            <person name="Chovatia M."/>
            <person name="Davies K."/>
            <person name="Delmans M."/>
            <person name="Demura T."/>
            <person name="Dierschke T."/>
            <person name="Dolan L."/>
            <person name="Dorantes-Acosta A."/>
            <person name="Eklund D."/>
            <person name="Florent S."/>
            <person name="Flores-Sandoval E."/>
            <person name="Fujiyama A."/>
            <person name="Fukuzawa H."/>
            <person name="Galik B."/>
            <person name="Grimanelli D."/>
            <person name="Grimwood J."/>
            <person name="Grossniklaus U."/>
            <person name="Hamada T."/>
            <person name="Haseloff J."/>
            <person name="Hetherington A."/>
            <person name="Higo A."/>
            <person name="Hirakawa Y."/>
            <person name="Hundley H."/>
            <person name="Ikeda Y."/>
            <person name="Inoue K."/>
            <person name="Inoue S."/>
            <person name="Ishida S."/>
            <person name="Jia Q."/>
            <person name="Kakita M."/>
            <person name="Kanazawa T."/>
            <person name="Kawai Y."/>
            <person name="Kawashima T."/>
            <person name="Kennedy M."/>
            <person name="Kinose K."/>
            <person name="Kinoshita T."/>
            <person name="Kohara Y."/>
            <person name="Koide E."/>
            <person name="Komatsu K."/>
            <person name="Kopischke S."/>
            <person name="Kubo M."/>
            <person name="Kyozuka J."/>
            <person name="Lagercrantz U."/>
            <person name="Lin S."/>
            <person name="Lindquist E."/>
            <person name="Lipzen A."/>
            <person name="Lu C."/>
            <person name="Luna E."/>
            <person name="Martienssen R."/>
            <person name="Minamino N."/>
            <person name="Mizutani M."/>
            <person name="Mizutani M."/>
            <person name="Mochizuki N."/>
            <person name="Monte I."/>
            <person name="Mosher R."/>
            <person name="Nagasaki H."/>
            <person name="Nakagami H."/>
            <person name="Naramoto S."/>
            <person name="Nishitani K."/>
            <person name="Ohtani M."/>
            <person name="Okamoto T."/>
            <person name="Okumura M."/>
            <person name="Phillips J."/>
            <person name="Pollak B."/>
            <person name="Reinders A."/>
            <person name="Roevekamp M."/>
            <person name="Sano R."/>
            <person name="Sawa S."/>
            <person name="Schmid M."/>
            <person name="Shirakawa M."/>
            <person name="Solano R."/>
            <person name="Spunde A."/>
            <person name="Suetsugu N."/>
            <person name="Sugano S."/>
            <person name="Sugiyama A."/>
            <person name="Sun R."/>
            <person name="Suzuki Y."/>
            <person name="Takenaka M."/>
            <person name="Takezawa D."/>
            <person name="Tomogane H."/>
            <person name="Tsuzuki M."/>
            <person name="Ueda T."/>
            <person name="Umeda M."/>
            <person name="Ward J."/>
            <person name="Watanabe Y."/>
            <person name="Yazaki K."/>
            <person name="Yokoyama R."/>
            <person name="Yoshitake Y."/>
            <person name="Yotsui I."/>
            <person name="Zachgo S."/>
            <person name="Schmutz J."/>
        </authorList>
    </citation>
    <scope>NUCLEOTIDE SEQUENCE [LARGE SCALE GENOMIC DNA]</scope>
    <source>
        <strain evidence="8">cv. B-3</strain>
    </source>
</reference>
<comment type="subunit">
    <text evidence="3">Binds to multiple calmodulin (CaM) in the presence of Ca(2+) and CaM-like proteins.</text>
</comment>
<feature type="domain" description="DUF4005" evidence="6">
    <location>
        <begin position="257"/>
        <end position="331"/>
    </location>
</feature>
<evidence type="ECO:0000256" key="3">
    <source>
        <dbReference type="ARBA" id="ARBA00024378"/>
    </source>
</evidence>
<feature type="region of interest" description="Disordered" evidence="5">
    <location>
        <begin position="257"/>
        <end position="280"/>
    </location>
</feature>
<dbReference type="SMART" id="SM00015">
    <property type="entry name" value="IQ"/>
    <property type="match status" value="2"/>
</dbReference>